<protein>
    <submittedName>
        <fullName evidence="2">Uncharacterized protein</fullName>
    </submittedName>
</protein>
<name>A0A1R3T7E4_9BACT</name>
<reference evidence="2 3" key="1">
    <citation type="submission" date="2016-08" db="EMBL/GenBank/DDBJ databases">
        <authorList>
            <person name="Seilhamer J.J."/>
        </authorList>
    </citation>
    <scope>NUCLEOTIDE SEQUENCE [LARGE SCALE GENOMIC DNA]</scope>
    <source>
        <strain evidence="2">M3/6</strain>
    </source>
</reference>
<evidence type="ECO:0000313" key="2">
    <source>
        <dbReference type="EMBL" id="SCD19504.1"/>
    </source>
</evidence>
<dbReference type="RefSeq" id="WP_076928830.1">
    <property type="nucleotide sequence ID" value="NZ_LT605205.1"/>
</dbReference>
<evidence type="ECO:0000313" key="3">
    <source>
        <dbReference type="Proteomes" id="UP000187464"/>
    </source>
</evidence>
<feature type="transmembrane region" description="Helical" evidence="1">
    <location>
        <begin position="35"/>
        <end position="56"/>
    </location>
</feature>
<keyword evidence="3" id="KW-1185">Reference proteome</keyword>
<sequence length="234" mass="26092">MSAKKTKESKAEKNFENIGEALTTSEQFLEKNQKIIVTGLLIVIALVGAFLAYHYLHKTPRTEKAQAALFKGERYFQNGDDSLALFGNGNDYIGFESIIDRYKGTKTADLAHAYAGISYSRIGNNEKALEHLKKFKGGDLLITPAVTGAIGDVYMNMGQADQAINNFLKAAKEADNEMLSPIYYKKAGEAYLSKADYDKAIEVFTQIKETYLNSPESREADKFIQQALFLKENK</sequence>
<dbReference type="Proteomes" id="UP000187464">
    <property type="component" value="Chromosome I"/>
</dbReference>
<dbReference type="KEGG" id="psac:PSM36_0676"/>
<proteinExistence type="predicted"/>
<dbReference type="InterPro" id="IPR011990">
    <property type="entry name" value="TPR-like_helical_dom_sf"/>
</dbReference>
<dbReference type="InterPro" id="IPR019734">
    <property type="entry name" value="TPR_rpt"/>
</dbReference>
<keyword evidence="1" id="KW-0472">Membrane</keyword>
<keyword evidence="1" id="KW-1133">Transmembrane helix</keyword>
<dbReference type="AlphaFoldDB" id="A0A1R3T7E4"/>
<dbReference type="Pfam" id="PF13176">
    <property type="entry name" value="TPR_7"/>
    <property type="match status" value="1"/>
</dbReference>
<evidence type="ECO:0000256" key="1">
    <source>
        <dbReference type="SAM" id="Phobius"/>
    </source>
</evidence>
<gene>
    <name evidence="2" type="ORF">PSM36_0676</name>
</gene>
<dbReference type="SUPFAM" id="SSF48452">
    <property type="entry name" value="TPR-like"/>
    <property type="match status" value="1"/>
</dbReference>
<dbReference type="Pfam" id="PF13181">
    <property type="entry name" value="TPR_8"/>
    <property type="match status" value="1"/>
</dbReference>
<dbReference type="EMBL" id="LT605205">
    <property type="protein sequence ID" value="SCD19504.1"/>
    <property type="molecule type" value="Genomic_DNA"/>
</dbReference>
<keyword evidence="1" id="KW-0812">Transmembrane</keyword>
<dbReference type="STRING" id="1642647.PSM36_0676"/>
<accession>A0A1R3T7E4</accession>
<organism evidence="2 3">
    <name type="scientific">Proteiniphilum saccharofermentans</name>
    <dbReference type="NCBI Taxonomy" id="1642647"/>
    <lineage>
        <taxon>Bacteria</taxon>
        <taxon>Pseudomonadati</taxon>
        <taxon>Bacteroidota</taxon>
        <taxon>Bacteroidia</taxon>
        <taxon>Bacteroidales</taxon>
        <taxon>Dysgonomonadaceae</taxon>
        <taxon>Proteiniphilum</taxon>
    </lineage>
</organism>
<dbReference type="Gene3D" id="1.25.40.10">
    <property type="entry name" value="Tetratricopeptide repeat domain"/>
    <property type="match status" value="2"/>
</dbReference>